<reference evidence="2" key="1">
    <citation type="journal article" date="2009" name="Nature">
        <title>Genome sequence and analysis of the Irish potato famine pathogen Phytophthora infestans.</title>
        <authorList>
            <consortium name="The Broad Institute Genome Sequencing Platform"/>
            <person name="Haas B.J."/>
            <person name="Kamoun S."/>
            <person name="Zody M.C."/>
            <person name="Jiang R.H."/>
            <person name="Handsaker R.E."/>
            <person name="Cano L.M."/>
            <person name="Grabherr M."/>
            <person name="Kodira C.D."/>
            <person name="Raffaele S."/>
            <person name="Torto-Alalibo T."/>
            <person name="Bozkurt T.O."/>
            <person name="Ah-Fong A.M."/>
            <person name="Alvarado L."/>
            <person name="Anderson V.L."/>
            <person name="Armstrong M.R."/>
            <person name="Avrova A."/>
            <person name="Baxter L."/>
            <person name="Beynon J."/>
            <person name="Boevink P.C."/>
            <person name="Bollmann S.R."/>
            <person name="Bos J.I."/>
            <person name="Bulone V."/>
            <person name="Cai G."/>
            <person name="Cakir C."/>
            <person name="Carrington J.C."/>
            <person name="Chawner M."/>
            <person name="Conti L."/>
            <person name="Costanzo S."/>
            <person name="Ewan R."/>
            <person name="Fahlgren N."/>
            <person name="Fischbach M.A."/>
            <person name="Fugelstad J."/>
            <person name="Gilroy E.M."/>
            <person name="Gnerre S."/>
            <person name="Green P.J."/>
            <person name="Grenville-Briggs L.J."/>
            <person name="Griffith J."/>
            <person name="Grunwald N.J."/>
            <person name="Horn K."/>
            <person name="Horner N.R."/>
            <person name="Hu C.H."/>
            <person name="Huitema E."/>
            <person name="Jeong D.H."/>
            <person name="Jones A.M."/>
            <person name="Jones J.D."/>
            <person name="Jones R.W."/>
            <person name="Karlsson E.K."/>
            <person name="Kunjeti S.G."/>
            <person name="Lamour K."/>
            <person name="Liu Z."/>
            <person name="Ma L."/>
            <person name="Maclean D."/>
            <person name="Chibucos M.C."/>
            <person name="McDonald H."/>
            <person name="McWalters J."/>
            <person name="Meijer H.J."/>
            <person name="Morgan W."/>
            <person name="Morris P.F."/>
            <person name="Munro C.A."/>
            <person name="O'Neill K."/>
            <person name="Ospina-Giraldo M."/>
            <person name="Pinzon A."/>
            <person name="Pritchard L."/>
            <person name="Ramsahoye B."/>
            <person name="Ren Q."/>
            <person name="Restrepo S."/>
            <person name="Roy S."/>
            <person name="Sadanandom A."/>
            <person name="Savidor A."/>
            <person name="Schornack S."/>
            <person name="Schwartz D.C."/>
            <person name="Schumann U.D."/>
            <person name="Schwessinger B."/>
            <person name="Seyer L."/>
            <person name="Sharpe T."/>
            <person name="Silvar C."/>
            <person name="Song J."/>
            <person name="Studholme D.J."/>
            <person name="Sykes S."/>
            <person name="Thines M."/>
            <person name="van de Vondervoort P.J."/>
            <person name="Phuntumart V."/>
            <person name="Wawra S."/>
            <person name="Weide R."/>
            <person name="Win J."/>
            <person name="Young C."/>
            <person name="Zhou S."/>
            <person name="Fry W."/>
            <person name="Meyers B.C."/>
            <person name="van West P."/>
            <person name="Ristaino J."/>
            <person name="Govers F."/>
            <person name="Birch P.R."/>
            <person name="Whisson S.C."/>
            <person name="Judelson H.S."/>
            <person name="Nusbaum C."/>
        </authorList>
    </citation>
    <scope>NUCLEOTIDE SEQUENCE [LARGE SCALE GENOMIC DNA]</scope>
    <source>
        <strain evidence="2">T30-4</strain>
    </source>
</reference>
<dbReference type="Proteomes" id="UP000006643">
    <property type="component" value="Unassembled WGS sequence"/>
</dbReference>
<protein>
    <submittedName>
        <fullName evidence="1">Uncharacterized protein</fullName>
    </submittedName>
</protein>
<dbReference type="PANTHER" id="PTHR35606">
    <property type="entry name" value="CELLULOSE-BINDING FAMILY II PROTEIN"/>
    <property type="match status" value="1"/>
</dbReference>
<evidence type="ECO:0000313" key="2">
    <source>
        <dbReference type="Proteomes" id="UP000006643"/>
    </source>
</evidence>
<dbReference type="VEuPathDB" id="FungiDB:PITG_15507"/>
<accession>D0NRE8</accession>
<dbReference type="RefSeq" id="XP_002898447.1">
    <property type="nucleotide sequence ID" value="XM_002898401.1"/>
</dbReference>
<dbReference type="PANTHER" id="PTHR35606:SF4">
    <property type="entry name" value="CELLULOSE-BINDING FAMILY II PROTEIN"/>
    <property type="match status" value="1"/>
</dbReference>
<gene>
    <name evidence="1" type="ORF">PITG_15507</name>
</gene>
<dbReference type="GeneID" id="9478566"/>
<evidence type="ECO:0000313" key="1">
    <source>
        <dbReference type="EMBL" id="EEY63270.1"/>
    </source>
</evidence>
<name>D0NRE8_PHYIT</name>
<dbReference type="EMBL" id="DS028154">
    <property type="protein sequence ID" value="EEY63270.1"/>
    <property type="molecule type" value="Genomic_DNA"/>
</dbReference>
<dbReference type="AlphaFoldDB" id="D0NRE8"/>
<dbReference type="HOGENOM" id="CLU_1910756_0_0_1"/>
<dbReference type="OrthoDB" id="120680at2759"/>
<keyword evidence="2" id="KW-1185">Reference proteome</keyword>
<sequence length="141" mass="16109">MKEYVTTPAFQNLIFDQLVNNKGKLSYCVRWENDKKLTKAVASKFQAMIEQQINLWNRWLVGYNCCPIDKIDITVVGFAVRDKSIMDWDDDSLGTIYEGVLDQEGNPQCPDDCYKHRGQSANADTKKCCGHGRRLGAANRR</sequence>
<dbReference type="KEGG" id="pif:PITG_15507"/>
<proteinExistence type="predicted"/>
<organism evidence="1 2">
    <name type="scientific">Phytophthora infestans (strain T30-4)</name>
    <name type="common">Potato late blight agent</name>
    <dbReference type="NCBI Taxonomy" id="403677"/>
    <lineage>
        <taxon>Eukaryota</taxon>
        <taxon>Sar</taxon>
        <taxon>Stramenopiles</taxon>
        <taxon>Oomycota</taxon>
        <taxon>Peronosporomycetes</taxon>
        <taxon>Peronosporales</taxon>
        <taxon>Peronosporaceae</taxon>
        <taxon>Phytophthora</taxon>
    </lineage>
</organism>
<dbReference type="InParanoid" id="D0NRE8"/>